<sequence length="123" mass="13923">MPTVDEIDVAILAFVSDHKKSSVTDGAKALYQPSDVYELQKKDAMLRHRYKALADRGLLIPKEDGRRTLYSVDKKRIKFGVGLHEKLGVRLDSRLEDDYCILIILENGIVIHSLDALEDKWGA</sequence>
<evidence type="ECO:0000313" key="1">
    <source>
        <dbReference type="EMBL" id="OIR20364.1"/>
    </source>
</evidence>
<name>A0A1J5U2U6_9ARCH</name>
<reference evidence="1 2" key="1">
    <citation type="submission" date="2016-08" db="EMBL/GenBank/DDBJ databases">
        <title>New Insights into Marine Group III Euryarchaeota, from dark to light.</title>
        <authorList>
            <person name="Haro-Moreno J.M."/>
            <person name="Rodriguez-Valera F."/>
            <person name="Lopez-Garcia P."/>
            <person name="Moreira D."/>
            <person name="Martin-Cuadrado A.B."/>
        </authorList>
    </citation>
    <scope>NUCLEOTIDE SEQUENCE [LARGE SCALE GENOMIC DNA]</scope>
    <source>
        <strain evidence="1">CG-Bathy1</strain>
    </source>
</reference>
<organism evidence="1 2">
    <name type="scientific">Marine Group III euryarchaeote CG-Bathy1</name>
    <dbReference type="NCBI Taxonomy" id="1889001"/>
    <lineage>
        <taxon>Archaea</taxon>
        <taxon>Methanobacteriati</taxon>
        <taxon>Thermoplasmatota</taxon>
        <taxon>Thermoplasmata</taxon>
        <taxon>Candidatus Thermoprofundales</taxon>
    </lineage>
</organism>
<protein>
    <submittedName>
        <fullName evidence="1">Uncharacterized protein</fullName>
    </submittedName>
</protein>
<proteinExistence type="predicted"/>
<dbReference type="EMBL" id="MIYU01000001">
    <property type="protein sequence ID" value="OIR20364.1"/>
    <property type="molecule type" value="Genomic_DNA"/>
</dbReference>
<dbReference type="AlphaFoldDB" id="A0A1J5U2U6"/>
<accession>A0A1J5U2U6</accession>
<comment type="caution">
    <text evidence="1">The sequence shown here is derived from an EMBL/GenBank/DDBJ whole genome shotgun (WGS) entry which is preliminary data.</text>
</comment>
<gene>
    <name evidence="1" type="ORF">BEU04_00745</name>
</gene>
<dbReference type="Proteomes" id="UP000183815">
    <property type="component" value="Unassembled WGS sequence"/>
</dbReference>
<evidence type="ECO:0000313" key="2">
    <source>
        <dbReference type="Proteomes" id="UP000183815"/>
    </source>
</evidence>